<accession>A0A376B639</accession>
<dbReference type="InterPro" id="IPR056196">
    <property type="entry name" value="Mmc1_C"/>
</dbReference>
<dbReference type="VEuPathDB" id="FungiDB:SCODWIG_01862"/>
<organism evidence="2 3">
    <name type="scientific">Saccharomycodes ludwigii</name>
    <dbReference type="NCBI Taxonomy" id="36035"/>
    <lineage>
        <taxon>Eukaryota</taxon>
        <taxon>Fungi</taxon>
        <taxon>Dikarya</taxon>
        <taxon>Ascomycota</taxon>
        <taxon>Saccharomycotina</taxon>
        <taxon>Saccharomycetes</taxon>
        <taxon>Saccharomycodales</taxon>
        <taxon>Saccharomycodaceae</taxon>
        <taxon>Saccharomycodes</taxon>
    </lineage>
</organism>
<proteinExistence type="predicted"/>
<evidence type="ECO:0000259" key="1">
    <source>
        <dbReference type="Pfam" id="PF23868"/>
    </source>
</evidence>
<dbReference type="AlphaFoldDB" id="A0A376B639"/>
<evidence type="ECO:0000313" key="2">
    <source>
        <dbReference type="EMBL" id="SSD60101.1"/>
    </source>
</evidence>
<dbReference type="Pfam" id="PF23868">
    <property type="entry name" value="Mmc1_C"/>
    <property type="match status" value="1"/>
</dbReference>
<gene>
    <name evidence="2" type="ORF">SCODWIG_01862</name>
</gene>
<dbReference type="Pfam" id="PF23867">
    <property type="entry name" value="Mmc1_N"/>
    <property type="match status" value="1"/>
</dbReference>
<dbReference type="EMBL" id="UFAJ01000271">
    <property type="protein sequence ID" value="SSD60101.1"/>
    <property type="molecule type" value="Genomic_DNA"/>
</dbReference>
<dbReference type="Proteomes" id="UP000262825">
    <property type="component" value="Unassembled WGS sequence"/>
</dbReference>
<dbReference type="PANTHER" id="PTHR38644:SF1">
    <property type="entry name" value="EXPRESSED PROTEIN"/>
    <property type="match status" value="1"/>
</dbReference>
<feature type="domain" description="Mmc1 C-terminal" evidence="1">
    <location>
        <begin position="303"/>
        <end position="454"/>
    </location>
</feature>
<reference evidence="3" key="1">
    <citation type="submission" date="2018-06" db="EMBL/GenBank/DDBJ databases">
        <authorList>
            <person name="Guldener U."/>
        </authorList>
    </citation>
    <scope>NUCLEOTIDE SEQUENCE [LARGE SCALE GENOMIC DNA]</scope>
    <source>
        <strain evidence="3">UTAD17</strain>
    </source>
</reference>
<sequence>MILPRLTILRVTGSGNVPTRLFRSIARFYSVSQPNTDIGINSTHWKELSKIVNKNIIPKIYLLAKTTNNKFVNRVGVLINRNKTSSKVLSALLLDPYLPDQSWINMFQKRYNNVSLSNNNSNMITLVKYNETFQINKIGNVTVYEIPSPYLKTNNVEFVEYYKDYYNINVFRDNCYMYLNILSSKDTVNAPDIIYPHINVVEDGVSDLLSSTVYSVDFAAMLETILDFRSNKQKNTSKYKEVWVNSGMSIFVSKLSGILSSQHQRALYIRNLEKIVIDQLLRKDPDLIKFNTEFKLQDHVASSEISHWYSSSHKELQSKIMNLKPVSLWKIYSSSESNLQLQLLAKLDPKNWDMFNNLNYVKGKLGIQSDNNKLPHIVLDHSIIATKLHSFYNKSVFTNFFTLQLPLVLISVIGVLSNQFSMYSMGSLASVGIVLGVKKVFDSCNKFWHKTLDQDVVDPIRMFIENESIQLKKQARVKSSAVRENVAKKLQIIKQIELRSNNTAVN</sequence>
<keyword evidence="3" id="KW-1185">Reference proteome</keyword>
<name>A0A376B639_9ASCO</name>
<dbReference type="PANTHER" id="PTHR38644">
    <property type="entry name" value="EXPRESSED PROTEIN"/>
    <property type="match status" value="1"/>
</dbReference>
<evidence type="ECO:0000313" key="3">
    <source>
        <dbReference type="Proteomes" id="UP000262825"/>
    </source>
</evidence>
<protein>
    <recommendedName>
        <fullName evidence="1">Mmc1 C-terminal domain-containing protein</fullName>
    </recommendedName>
</protein>